<gene>
    <name evidence="2" type="ORF">K460DRAFT_68263</name>
</gene>
<dbReference type="InterPro" id="IPR056632">
    <property type="entry name" value="DUF7730"/>
</dbReference>
<dbReference type="RefSeq" id="XP_040790693.1">
    <property type="nucleotide sequence ID" value="XM_040938627.1"/>
</dbReference>
<dbReference type="PANTHER" id="PTHR38790">
    <property type="entry name" value="2EXR DOMAIN-CONTAINING PROTEIN-RELATED"/>
    <property type="match status" value="1"/>
</dbReference>
<evidence type="ECO:0000313" key="2">
    <source>
        <dbReference type="EMBL" id="KAF1848130.1"/>
    </source>
</evidence>
<dbReference type="PANTHER" id="PTHR38790:SF4">
    <property type="entry name" value="2EXR DOMAIN-CONTAINING PROTEIN"/>
    <property type="match status" value="1"/>
</dbReference>
<sequence>MRAFIVKKLKERKMATTATAPCSTSAASCTAPRPDLPRSSAHTQRQCAVFNTLSAELRLLIYHAALADSRRLLHFLHVTPYKGEPRPMGHWRCEDRDSPYPIWQHRCFGCWAEDNTRWHRKASHTNSDLISLLLTCRLIYSEAVEVLYAENHFSFRGARGVVKFQNLIAPPSWHALRYVHISTTFLTPMKHWKRGSLPPENYDHWESGCHALSGLRRLQLLSIDMIVWDQLNHENTDAIEHQSLIYIFGALKAIRARTFQIELNIKLPDQVKNSLGPVPFEILYHERPYDRETFPL</sequence>
<dbReference type="PROSITE" id="PS51257">
    <property type="entry name" value="PROKAR_LIPOPROTEIN"/>
    <property type="match status" value="1"/>
</dbReference>
<dbReference type="EMBL" id="ML976615">
    <property type="protein sequence ID" value="KAF1848130.1"/>
    <property type="molecule type" value="Genomic_DNA"/>
</dbReference>
<proteinExistence type="predicted"/>
<comment type="caution">
    <text evidence="2">The sequence shown here is derived from an EMBL/GenBank/DDBJ whole genome shotgun (WGS) entry which is preliminary data.</text>
</comment>
<dbReference type="Pfam" id="PF24864">
    <property type="entry name" value="DUF7730"/>
    <property type="match status" value="1"/>
</dbReference>
<dbReference type="Proteomes" id="UP000800039">
    <property type="component" value="Unassembled WGS sequence"/>
</dbReference>
<dbReference type="OrthoDB" id="4757095at2759"/>
<dbReference type="AlphaFoldDB" id="A0A9P4GM64"/>
<reference evidence="2" key="1">
    <citation type="submission" date="2020-01" db="EMBL/GenBank/DDBJ databases">
        <authorList>
            <consortium name="DOE Joint Genome Institute"/>
            <person name="Haridas S."/>
            <person name="Albert R."/>
            <person name="Binder M."/>
            <person name="Bloem J."/>
            <person name="Labutti K."/>
            <person name="Salamov A."/>
            <person name="Andreopoulos B."/>
            <person name="Baker S.E."/>
            <person name="Barry K."/>
            <person name="Bills G."/>
            <person name="Bluhm B.H."/>
            <person name="Cannon C."/>
            <person name="Castanera R."/>
            <person name="Culley D.E."/>
            <person name="Daum C."/>
            <person name="Ezra D."/>
            <person name="Gonzalez J.B."/>
            <person name="Henrissat B."/>
            <person name="Kuo A."/>
            <person name="Liang C."/>
            <person name="Lipzen A."/>
            <person name="Lutzoni F."/>
            <person name="Magnuson J."/>
            <person name="Mondo S."/>
            <person name="Nolan M."/>
            <person name="Ohm R."/>
            <person name="Pangilinan J."/>
            <person name="Park H.-J."/>
            <person name="Ramirez L."/>
            <person name="Alfaro M."/>
            <person name="Sun H."/>
            <person name="Tritt A."/>
            <person name="Yoshinaga Y."/>
            <person name="Zwiers L.-H."/>
            <person name="Turgeon B.G."/>
            <person name="Goodwin S.B."/>
            <person name="Spatafora J.W."/>
            <person name="Crous P.W."/>
            <person name="Grigoriev I.V."/>
        </authorList>
    </citation>
    <scope>NUCLEOTIDE SEQUENCE</scope>
    <source>
        <strain evidence="2">CBS 394.84</strain>
    </source>
</reference>
<name>A0A9P4GM64_9PLEO</name>
<protein>
    <recommendedName>
        <fullName evidence="1">DUF7730 domain-containing protein</fullName>
    </recommendedName>
</protein>
<organism evidence="2 3">
    <name type="scientific">Cucurbitaria berberidis CBS 394.84</name>
    <dbReference type="NCBI Taxonomy" id="1168544"/>
    <lineage>
        <taxon>Eukaryota</taxon>
        <taxon>Fungi</taxon>
        <taxon>Dikarya</taxon>
        <taxon>Ascomycota</taxon>
        <taxon>Pezizomycotina</taxon>
        <taxon>Dothideomycetes</taxon>
        <taxon>Pleosporomycetidae</taxon>
        <taxon>Pleosporales</taxon>
        <taxon>Pleosporineae</taxon>
        <taxon>Cucurbitariaceae</taxon>
        <taxon>Cucurbitaria</taxon>
    </lineage>
</organism>
<dbReference type="GeneID" id="63855883"/>
<feature type="domain" description="DUF7730" evidence="1">
    <location>
        <begin position="42"/>
        <end position="241"/>
    </location>
</feature>
<evidence type="ECO:0000259" key="1">
    <source>
        <dbReference type="Pfam" id="PF24864"/>
    </source>
</evidence>
<keyword evidence="3" id="KW-1185">Reference proteome</keyword>
<evidence type="ECO:0000313" key="3">
    <source>
        <dbReference type="Proteomes" id="UP000800039"/>
    </source>
</evidence>
<accession>A0A9P4GM64</accession>